<dbReference type="KEGG" id="amy:ADJ76_00285"/>
<evidence type="ECO:0000313" key="3">
    <source>
        <dbReference type="EMBL" id="QQC43386.1"/>
    </source>
</evidence>
<accession>A0AAP9Y795</accession>
<proteinExistence type="predicted"/>
<dbReference type="Pfam" id="PF03235">
    <property type="entry name" value="GmrSD_N"/>
    <property type="match status" value="1"/>
</dbReference>
<dbReference type="InterPro" id="IPR040843">
    <property type="entry name" value="RAMA"/>
</dbReference>
<dbReference type="PANTHER" id="PTHR35149">
    <property type="entry name" value="SLL5132 PROTEIN"/>
    <property type="match status" value="1"/>
</dbReference>
<name>A0AAP9Y795_9ACTO</name>
<dbReference type="RefSeq" id="WP_050694280.1">
    <property type="nucleotide sequence ID" value="NZ_CP012072.1"/>
</dbReference>
<reference evidence="3 4" key="1">
    <citation type="submission" date="2020-12" db="EMBL/GenBank/DDBJ databases">
        <title>FDA dAtabase for Regulatory Grade micrObial Sequences (FDA-ARGOS): Supporting development and validation of Infectious Disease Dx tests.</title>
        <authorList>
            <person name="Sproer C."/>
            <person name="Gronow S."/>
            <person name="Severitt S."/>
            <person name="Schroder I."/>
            <person name="Tallon L."/>
            <person name="Sadzewicz L."/>
            <person name="Zhao X."/>
            <person name="Boylan J."/>
            <person name="Ott S."/>
            <person name="Bowen H."/>
            <person name="Vavikolanu K."/>
            <person name="Mehta A."/>
            <person name="Aluvathingal J."/>
            <person name="Nadendla S."/>
            <person name="Lowell S."/>
            <person name="Myers T."/>
            <person name="Yan Y."/>
            <person name="Sichtig H."/>
        </authorList>
    </citation>
    <scope>NUCLEOTIDE SEQUENCE [LARGE SCALE GENOMIC DNA]</scope>
    <source>
        <strain evidence="3 4">FDAARGOS_985</strain>
    </source>
</reference>
<dbReference type="Proteomes" id="UP000595220">
    <property type="component" value="Chromosome"/>
</dbReference>
<evidence type="ECO:0000259" key="2">
    <source>
        <dbReference type="Pfam" id="PF18755"/>
    </source>
</evidence>
<keyword evidence="4" id="KW-1185">Reference proteome</keyword>
<dbReference type="InterPro" id="IPR004919">
    <property type="entry name" value="GmrSD_N"/>
</dbReference>
<evidence type="ECO:0000259" key="1">
    <source>
        <dbReference type="Pfam" id="PF03235"/>
    </source>
</evidence>
<dbReference type="EMBL" id="CP066065">
    <property type="protein sequence ID" value="QQC43386.1"/>
    <property type="molecule type" value="Genomic_DNA"/>
</dbReference>
<sequence>MTLSTTQKSIGQLLTGDRQYQIPDFQRPYVWEEQQAITLVSDLLDAWRTDDGDYFLGSIVLVQRPDSDDVDIIDGQQRLTTLCILVALLRHLTTDSRLRDELGELLRIPQSRIKGLDERARLSVRECDRDAFDTFIVGDNIDSLFDMVVDSTADVDGNFPMPSSIRRIHNNARAMFEALIDPDTLSPGDVQNFVQYLILNVSLIEVLTDSYQSAHRIFSVLNTRGVPLSAADIFKARVLSHVDASSRARYARLWEGCITSLGTENPDAFFGHLLTLTLRSPAKRALIDAFGEGVLTPFFASKSGEEFIDEVLAPAARAYTLATLEPLDGHCAATALELLRLYDSSDWKPAAMSILTANFGDEEKARRLSALERVYGTAVAARLTPGQRSTIIAKFLSASENNKPIDVAAAVPDDIRRRAAATIARPLPRSSIRKVLLYHALVAEHGTYPRRLPRSLGVLSGLPNTHIRGVDGAIDLDTWGKRLGGLVLSVNRSRTINQAPDWDTASRACRGIALLDGLAVASLPSRGGEIHAADLEQRQAHMTRLILKYWDIRRDTEGIDLSRLTRAELDAAVDNRSAARGRQVRLADVVSTGIISPGDTFTWRRRNLGNVYVITISTEGTIVLPDGQEVSSPSAAVRALTGNGSAAALDVFVRESDGKKMRDLWGTYRTHFGA</sequence>
<protein>
    <submittedName>
        <fullName evidence="3">DUF262 domain-containing protein</fullName>
    </submittedName>
</protein>
<evidence type="ECO:0000313" key="4">
    <source>
        <dbReference type="Proteomes" id="UP000595220"/>
    </source>
</evidence>
<dbReference type="PANTHER" id="PTHR35149:SF2">
    <property type="entry name" value="DUF262 DOMAIN-CONTAINING PROTEIN"/>
    <property type="match status" value="1"/>
</dbReference>
<dbReference type="Pfam" id="PF18755">
    <property type="entry name" value="RAMA"/>
    <property type="match status" value="1"/>
</dbReference>
<organism evidence="3 4">
    <name type="scientific">Schaalia meyeri</name>
    <dbReference type="NCBI Taxonomy" id="52773"/>
    <lineage>
        <taxon>Bacteria</taxon>
        <taxon>Bacillati</taxon>
        <taxon>Actinomycetota</taxon>
        <taxon>Actinomycetes</taxon>
        <taxon>Actinomycetales</taxon>
        <taxon>Actinomycetaceae</taxon>
        <taxon>Schaalia</taxon>
    </lineage>
</organism>
<feature type="domain" description="RAMA" evidence="2">
    <location>
        <begin position="575"/>
        <end position="671"/>
    </location>
</feature>
<gene>
    <name evidence="3" type="ORF">I6H42_06150</name>
</gene>
<dbReference type="AlphaFoldDB" id="A0AAP9Y795"/>
<feature type="domain" description="GmrSD restriction endonucleases N-terminal" evidence="1">
    <location>
        <begin position="10"/>
        <end position="238"/>
    </location>
</feature>